<dbReference type="Proteomes" id="UP000294360">
    <property type="component" value="Chromosome"/>
</dbReference>
<dbReference type="AlphaFoldDB" id="A0A4U8YZN5"/>
<evidence type="ECO:0000313" key="2">
    <source>
        <dbReference type="Proteomes" id="UP000294360"/>
    </source>
</evidence>
<dbReference type="KEGG" id="mtun:MTUNDRAET4_1930"/>
<evidence type="ECO:0008006" key="3">
    <source>
        <dbReference type="Google" id="ProtNLM"/>
    </source>
</evidence>
<accession>A0A4U8YZN5</accession>
<protein>
    <recommendedName>
        <fullName evidence="3">Transposase</fullName>
    </recommendedName>
</protein>
<name>A0A4U8YZN5_METTU</name>
<gene>
    <name evidence="1" type="ORF">MTUNDRAET4_1930</name>
</gene>
<dbReference type="EMBL" id="LR536450">
    <property type="protein sequence ID" value="VFU08823.1"/>
    <property type="molecule type" value="Genomic_DNA"/>
</dbReference>
<sequence length="169" mass="19662">MVSFLLRGWQRIVVKDGGVKRRLYEIATLAVLCRRLAFGDIWIEGTRNYQQFDRYLLAKADVAENAKALAVPVECEDYLRERSRLLDWRLHRFANALRHDRLKGIVLRNRVLHVSPTLVITPPEAERLDRALDRLMPRVRITELLHEVDRCTGFAQTFADLRSGKPVDN</sequence>
<evidence type="ECO:0000313" key="1">
    <source>
        <dbReference type="EMBL" id="VFU08823.1"/>
    </source>
</evidence>
<organism evidence="1 2">
    <name type="scientific">Methylocella tundrae</name>
    <dbReference type="NCBI Taxonomy" id="227605"/>
    <lineage>
        <taxon>Bacteria</taxon>
        <taxon>Pseudomonadati</taxon>
        <taxon>Pseudomonadota</taxon>
        <taxon>Alphaproteobacteria</taxon>
        <taxon>Hyphomicrobiales</taxon>
        <taxon>Beijerinckiaceae</taxon>
        <taxon>Methylocella</taxon>
    </lineage>
</organism>
<proteinExistence type="predicted"/>
<reference evidence="1 2" key="1">
    <citation type="submission" date="2019-03" db="EMBL/GenBank/DDBJ databases">
        <authorList>
            <person name="Kox A.R. M."/>
        </authorList>
    </citation>
    <scope>NUCLEOTIDE SEQUENCE [LARGE SCALE GENOMIC DNA]</scope>
    <source>
        <strain evidence="1">MTUNDRAET4 annotated genome</strain>
    </source>
</reference>